<protein>
    <submittedName>
        <fullName evidence="2">Putative C1 protein</fullName>
    </submittedName>
</protein>
<dbReference type="OrthoDB" id="17520at10239"/>
<reference evidence="2 4" key="1">
    <citation type="journal article" date="2003" name="Nature">
        <title>Aetiology: The earliest recorded plant virus disease.</title>
        <authorList>
            <person name="Saunders K."/>
            <person name="Bedford I.D."/>
            <person name="Yahara T."/>
            <person name="Stanley J."/>
        </authorList>
    </citation>
    <scope>NUCLEOTIDE SEQUENCE [LARGE SCALE GENOMIC DNA]</scope>
    <source>
        <strain evidence="2">Fukuoka-MNS2</strain>
        <strain evidence="3">Fukuoka-SOJ3</strain>
    </source>
</reference>
<evidence type="ECO:0000313" key="3">
    <source>
        <dbReference type="EMBL" id="CAD27706.1"/>
    </source>
</evidence>
<evidence type="ECO:0000259" key="1">
    <source>
        <dbReference type="Pfam" id="PF09593"/>
    </source>
</evidence>
<accession>Q8AYW8</accession>
<organism evidence="2 4">
    <name type="scientific">Eupatorium yellow vein betasatellite</name>
    <dbReference type="NCBI Taxonomy" id="221054"/>
    <lineage>
        <taxon>Viruses</taxon>
        <taxon>Viruses incertae sedis</taxon>
        <taxon>Tolecusatellitidae</taxon>
        <taxon>Betasatellite</taxon>
        <taxon>Betasatellite eupatorii</taxon>
    </lineage>
</organism>
<dbReference type="EMBL" id="AJ438939">
    <property type="protein sequence ID" value="CAD27706.1"/>
    <property type="molecule type" value="Genomic_DNA"/>
</dbReference>
<dbReference type="KEGG" id="vg:956306"/>
<evidence type="ECO:0000313" key="4">
    <source>
        <dbReference type="Proteomes" id="UP000202986"/>
    </source>
</evidence>
<dbReference type="EMBL" id="AJ438938">
    <property type="protein sequence ID" value="CAD27705.1"/>
    <property type="molecule type" value="Genomic_DNA"/>
</dbReference>
<name>Q8AYW8_9VIRU</name>
<dbReference type="GeneID" id="956306"/>
<evidence type="ECO:0000313" key="2">
    <source>
        <dbReference type="EMBL" id="CAD27705.1"/>
    </source>
</evidence>
<dbReference type="Pfam" id="PF09593">
    <property type="entry name" value="Pathogen_betaC1"/>
    <property type="match status" value="1"/>
</dbReference>
<sequence length="116" mass="13636">MTITYNNGWGLKFIIDVRLQPTLRVMVKVFSTNQPVMSCYNCTIPYTYVEIQPPFDFNGTEEAIKNRLEVMYRESNIFDFKEEEMLDTIDDLMLDTFNHIGIDTLGHCFIRCKYAV</sequence>
<gene>
    <name evidence="2" type="primary">C1</name>
</gene>
<keyword evidence="4" id="KW-1185">Reference proteome</keyword>
<feature type="domain" description="Cotton leaf-curl disease DNA-betaC1" evidence="1">
    <location>
        <begin position="2"/>
        <end position="116"/>
    </location>
</feature>
<dbReference type="RefSeq" id="NP_775488.1">
    <property type="nucleotide sequence ID" value="NC_004515.1"/>
</dbReference>
<dbReference type="Proteomes" id="UP000202986">
    <property type="component" value="Segment"/>
</dbReference>
<dbReference type="InterPro" id="IPR018583">
    <property type="entry name" value="CLCuD_DNA-betaC1"/>
</dbReference>
<proteinExistence type="predicted"/>